<dbReference type="EMBL" id="ML119105">
    <property type="protein sequence ID" value="RPB17512.1"/>
    <property type="molecule type" value="Genomic_DNA"/>
</dbReference>
<dbReference type="Proteomes" id="UP000277580">
    <property type="component" value="Unassembled WGS sequence"/>
</dbReference>
<dbReference type="Gene3D" id="1.25.40.10">
    <property type="entry name" value="Tetratricopeptide repeat domain"/>
    <property type="match status" value="2"/>
</dbReference>
<keyword evidence="2 3" id="KW-0802">TPR repeat</keyword>
<organism evidence="4 5">
    <name type="scientific">Morchella conica CCBAS932</name>
    <dbReference type="NCBI Taxonomy" id="1392247"/>
    <lineage>
        <taxon>Eukaryota</taxon>
        <taxon>Fungi</taxon>
        <taxon>Dikarya</taxon>
        <taxon>Ascomycota</taxon>
        <taxon>Pezizomycotina</taxon>
        <taxon>Pezizomycetes</taxon>
        <taxon>Pezizales</taxon>
        <taxon>Morchellaceae</taxon>
        <taxon>Morchella</taxon>
    </lineage>
</organism>
<proteinExistence type="predicted"/>
<protein>
    <submittedName>
        <fullName evidence="4">TPR-like protein</fullName>
    </submittedName>
</protein>
<dbReference type="PANTHER" id="PTHR45641:SF19">
    <property type="entry name" value="NEPHROCYSTIN-3"/>
    <property type="match status" value="1"/>
</dbReference>
<keyword evidence="5" id="KW-1185">Reference proteome</keyword>
<dbReference type="OrthoDB" id="3671074at2759"/>
<dbReference type="PROSITE" id="PS50005">
    <property type="entry name" value="TPR"/>
    <property type="match status" value="2"/>
</dbReference>
<gene>
    <name evidence="4" type="ORF">P167DRAFT_569259</name>
</gene>
<accession>A0A3N4L7P0</accession>
<keyword evidence="1" id="KW-0677">Repeat</keyword>
<evidence type="ECO:0000313" key="4">
    <source>
        <dbReference type="EMBL" id="RPB17512.1"/>
    </source>
</evidence>
<name>A0A3N4L7P0_9PEZI</name>
<dbReference type="STRING" id="1392247.A0A3N4L7P0"/>
<dbReference type="InParanoid" id="A0A3N4L7P0"/>
<reference evidence="4 5" key="1">
    <citation type="journal article" date="2018" name="Nat. Ecol. Evol.">
        <title>Pezizomycetes genomes reveal the molecular basis of ectomycorrhizal truffle lifestyle.</title>
        <authorList>
            <person name="Murat C."/>
            <person name="Payen T."/>
            <person name="Noel B."/>
            <person name="Kuo A."/>
            <person name="Morin E."/>
            <person name="Chen J."/>
            <person name="Kohler A."/>
            <person name="Krizsan K."/>
            <person name="Balestrini R."/>
            <person name="Da Silva C."/>
            <person name="Montanini B."/>
            <person name="Hainaut M."/>
            <person name="Levati E."/>
            <person name="Barry K.W."/>
            <person name="Belfiori B."/>
            <person name="Cichocki N."/>
            <person name="Clum A."/>
            <person name="Dockter R.B."/>
            <person name="Fauchery L."/>
            <person name="Guy J."/>
            <person name="Iotti M."/>
            <person name="Le Tacon F."/>
            <person name="Lindquist E.A."/>
            <person name="Lipzen A."/>
            <person name="Malagnac F."/>
            <person name="Mello A."/>
            <person name="Molinier V."/>
            <person name="Miyauchi S."/>
            <person name="Poulain J."/>
            <person name="Riccioni C."/>
            <person name="Rubini A."/>
            <person name="Sitrit Y."/>
            <person name="Splivallo R."/>
            <person name="Traeger S."/>
            <person name="Wang M."/>
            <person name="Zifcakova L."/>
            <person name="Wipf D."/>
            <person name="Zambonelli A."/>
            <person name="Paolocci F."/>
            <person name="Nowrousian M."/>
            <person name="Ottonello S."/>
            <person name="Baldrian P."/>
            <person name="Spatafora J.W."/>
            <person name="Henrissat B."/>
            <person name="Nagy L.G."/>
            <person name="Aury J.M."/>
            <person name="Wincker P."/>
            <person name="Grigoriev I.V."/>
            <person name="Bonfante P."/>
            <person name="Martin F.M."/>
        </authorList>
    </citation>
    <scope>NUCLEOTIDE SEQUENCE [LARGE SCALE GENOMIC DNA]</scope>
    <source>
        <strain evidence="4 5">CCBAS932</strain>
    </source>
</reference>
<dbReference type="SUPFAM" id="SSF48452">
    <property type="entry name" value="TPR-like"/>
    <property type="match status" value="2"/>
</dbReference>
<dbReference type="InterPro" id="IPR019734">
    <property type="entry name" value="TPR_rpt"/>
</dbReference>
<dbReference type="AlphaFoldDB" id="A0A3N4L7P0"/>
<evidence type="ECO:0000256" key="1">
    <source>
        <dbReference type="ARBA" id="ARBA00022737"/>
    </source>
</evidence>
<feature type="repeat" description="TPR" evidence="3">
    <location>
        <begin position="120"/>
        <end position="153"/>
    </location>
</feature>
<evidence type="ECO:0000313" key="5">
    <source>
        <dbReference type="Proteomes" id="UP000277580"/>
    </source>
</evidence>
<evidence type="ECO:0000256" key="2">
    <source>
        <dbReference type="ARBA" id="ARBA00022803"/>
    </source>
</evidence>
<feature type="repeat" description="TPR" evidence="3">
    <location>
        <begin position="381"/>
        <end position="414"/>
    </location>
</feature>
<dbReference type="PANTHER" id="PTHR45641">
    <property type="entry name" value="TETRATRICOPEPTIDE REPEAT PROTEIN (AFU_ORTHOLOGUE AFUA_6G03870)"/>
    <property type="match status" value="1"/>
</dbReference>
<dbReference type="InterPro" id="IPR011990">
    <property type="entry name" value="TPR-like_helical_dom_sf"/>
</dbReference>
<dbReference type="SMART" id="SM00028">
    <property type="entry name" value="TPR"/>
    <property type="match status" value="4"/>
</dbReference>
<dbReference type="Pfam" id="PF13424">
    <property type="entry name" value="TPR_12"/>
    <property type="match status" value="2"/>
</dbReference>
<sequence length="511" mass="58650">MLDWLYDSLLADPVEERRKIRETILVTAAAIDYPQNQKTNHDWMFEKQIYTTILWIYRMINSYYVLGENTMQLEIVAAICKICIVLSAHGEFGYYNPEDMFLRLIGEYEKVHGRWCLQAMDVATHLGKHYIDRGEYKKALVLYETSLEQFEKRCGKNSVISMRAADQIGVAYRNMRLYDKAFEYAKRAVEGYQKSLGMEDFETLMATNNMSLAYMNLKRYDEALESNAIVVAGLKENFWNCPSVITRAIRDTATIHQKSGNLEKRIECLRNHMAESCKIAGYGMGPETFESAFAIAHACIPEKIDTPAALEQFRLAFKMVKDAAPFYKESRSLCHPECFEVMDTLITCWIYQGEIETATGSHISNLEYRQRSLAAGHISIAQGHQQLGYLYTLSKRYTLALEEYRKALILYSENVGPEHIYVLRARFDTAVCYSLQSDFEKAVEEYSAVLVTMERVLGKEHSLVLVTTKILKEMEENKDFEIEGLAQFGLFQGSSQYYGPVRLKTTAVFGA</sequence>
<evidence type="ECO:0000256" key="3">
    <source>
        <dbReference type="PROSITE-ProRule" id="PRU00339"/>
    </source>
</evidence>